<protein>
    <submittedName>
        <fullName evidence="6">GntR family transcriptional regulator</fullName>
    </submittedName>
</protein>
<gene>
    <name evidence="6" type="ORF">SR894_19895</name>
</gene>
<dbReference type="Pfam" id="PF07729">
    <property type="entry name" value="FCD"/>
    <property type="match status" value="1"/>
</dbReference>
<dbReference type="Proteomes" id="UP001324794">
    <property type="component" value="Chromosome"/>
</dbReference>
<dbReference type="SUPFAM" id="SSF46785">
    <property type="entry name" value="Winged helix' DNA-binding domain"/>
    <property type="match status" value="1"/>
</dbReference>
<evidence type="ECO:0000313" key="7">
    <source>
        <dbReference type="Proteomes" id="UP001324794"/>
    </source>
</evidence>
<accession>A0ABZ0YJV9</accession>
<organism evidence="6 7">
    <name type="scientific">Vreelandella neptunia</name>
    <dbReference type="NCBI Taxonomy" id="115551"/>
    <lineage>
        <taxon>Bacteria</taxon>
        <taxon>Pseudomonadati</taxon>
        <taxon>Pseudomonadota</taxon>
        <taxon>Gammaproteobacteria</taxon>
        <taxon>Oceanospirillales</taxon>
        <taxon>Halomonadaceae</taxon>
        <taxon>Vreelandella</taxon>
    </lineage>
</organism>
<sequence length="236" mass="26685">MSTPKLRTISVVDAVAEQLSEAIFDGTFRPGDVLVESQLADRYQVPRQTIRSAVVVLIHDGILRREPNKSVYVPQFSEDDLHDLFAARRLLEIETARILASRKTVPKSAESAVRFMEVLCDGNDWDEVLKLDFQFHQALIEATDSPRLQRFYRSISAEKRLALSYYRSGNSSPQVIAQEHRELLDALRTGDPDMAAKASRIHIEESEAFIKRAIQAQRESQSGNQSAQTSKKEAEK</sequence>
<dbReference type="InterPro" id="IPR008920">
    <property type="entry name" value="TF_FadR/GntR_C"/>
</dbReference>
<dbReference type="SMART" id="SM00345">
    <property type="entry name" value="HTH_GNTR"/>
    <property type="match status" value="1"/>
</dbReference>
<keyword evidence="2" id="KW-0238">DNA-binding</keyword>
<dbReference type="SUPFAM" id="SSF48008">
    <property type="entry name" value="GntR ligand-binding domain-like"/>
    <property type="match status" value="1"/>
</dbReference>
<evidence type="ECO:0000259" key="5">
    <source>
        <dbReference type="PROSITE" id="PS50949"/>
    </source>
</evidence>
<dbReference type="InterPro" id="IPR000524">
    <property type="entry name" value="Tscrpt_reg_HTH_GntR"/>
</dbReference>
<evidence type="ECO:0000256" key="1">
    <source>
        <dbReference type="ARBA" id="ARBA00023015"/>
    </source>
</evidence>
<dbReference type="PANTHER" id="PTHR43537">
    <property type="entry name" value="TRANSCRIPTIONAL REGULATOR, GNTR FAMILY"/>
    <property type="match status" value="1"/>
</dbReference>
<dbReference type="PANTHER" id="PTHR43537:SF5">
    <property type="entry name" value="UXU OPERON TRANSCRIPTIONAL REGULATOR"/>
    <property type="match status" value="1"/>
</dbReference>
<feature type="region of interest" description="Disordered" evidence="4">
    <location>
        <begin position="212"/>
        <end position="236"/>
    </location>
</feature>
<dbReference type="RefSeq" id="WP_022520260.1">
    <property type="nucleotide sequence ID" value="NZ_CP140255.1"/>
</dbReference>
<name>A0ABZ0YJV9_9GAMM</name>
<evidence type="ECO:0000256" key="4">
    <source>
        <dbReference type="SAM" id="MobiDB-lite"/>
    </source>
</evidence>
<evidence type="ECO:0000256" key="3">
    <source>
        <dbReference type="ARBA" id="ARBA00023163"/>
    </source>
</evidence>
<dbReference type="InterPro" id="IPR011711">
    <property type="entry name" value="GntR_C"/>
</dbReference>
<dbReference type="CDD" id="cd07377">
    <property type="entry name" value="WHTH_GntR"/>
    <property type="match status" value="1"/>
</dbReference>
<dbReference type="PROSITE" id="PS50949">
    <property type="entry name" value="HTH_GNTR"/>
    <property type="match status" value="1"/>
</dbReference>
<evidence type="ECO:0000256" key="2">
    <source>
        <dbReference type="ARBA" id="ARBA00023125"/>
    </source>
</evidence>
<feature type="compositionally biased region" description="Polar residues" evidence="4">
    <location>
        <begin position="217"/>
        <end position="229"/>
    </location>
</feature>
<evidence type="ECO:0000313" key="6">
    <source>
        <dbReference type="EMBL" id="WQH12387.1"/>
    </source>
</evidence>
<reference evidence="6 7" key="1">
    <citation type="submission" date="2023-11" db="EMBL/GenBank/DDBJ databases">
        <title>MicrobeMod: A computational toolkit for identifying prokaryotic methylation and restriction-modification with nanopore sequencing.</title>
        <authorList>
            <person name="Crits-Christoph A."/>
            <person name="Kang S.C."/>
            <person name="Lee H."/>
            <person name="Ostrov N."/>
        </authorList>
    </citation>
    <scope>NUCLEOTIDE SEQUENCE [LARGE SCALE GENOMIC DNA]</scope>
    <source>
        <strain evidence="6 7">ATCC BAA-805</strain>
    </source>
</reference>
<dbReference type="InterPro" id="IPR036388">
    <property type="entry name" value="WH-like_DNA-bd_sf"/>
</dbReference>
<keyword evidence="1" id="KW-0805">Transcription regulation</keyword>
<dbReference type="EMBL" id="CP140255">
    <property type="protein sequence ID" value="WQH12387.1"/>
    <property type="molecule type" value="Genomic_DNA"/>
</dbReference>
<dbReference type="SMART" id="SM00895">
    <property type="entry name" value="FCD"/>
    <property type="match status" value="1"/>
</dbReference>
<keyword evidence="7" id="KW-1185">Reference proteome</keyword>
<dbReference type="Pfam" id="PF00392">
    <property type="entry name" value="GntR"/>
    <property type="match status" value="1"/>
</dbReference>
<dbReference type="Gene3D" id="1.20.120.530">
    <property type="entry name" value="GntR ligand-binding domain-like"/>
    <property type="match status" value="1"/>
</dbReference>
<dbReference type="Gene3D" id="1.10.10.10">
    <property type="entry name" value="Winged helix-like DNA-binding domain superfamily/Winged helix DNA-binding domain"/>
    <property type="match status" value="1"/>
</dbReference>
<proteinExistence type="predicted"/>
<keyword evidence="3" id="KW-0804">Transcription</keyword>
<dbReference type="InterPro" id="IPR036390">
    <property type="entry name" value="WH_DNA-bd_sf"/>
</dbReference>
<feature type="domain" description="HTH gntR-type" evidence="5">
    <location>
        <begin position="9"/>
        <end position="76"/>
    </location>
</feature>